<organism evidence="3 4">
    <name type="scientific">Trichomonascus ciferrii</name>
    <dbReference type="NCBI Taxonomy" id="44093"/>
    <lineage>
        <taxon>Eukaryota</taxon>
        <taxon>Fungi</taxon>
        <taxon>Dikarya</taxon>
        <taxon>Ascomycota</taxon>
        <taxon>Saccharomycotina</taxon>
        <taxon>Dipodascomycetes</taxon>
        <taxon>Dipodascales</taxon>
        <taxon>Trichomonascaceae</taxon>
        <taxon>Trichomonascus</taxon>
        <taxon>Trichomonascus ciferrii complex</taxon>
    </lineage>
</organism>
<dbReference type="VEuPathDB" id="FungiDB:TRICI_003726"/>
<evidence type="ECO:0000313" key="4">
    <source>
        <dbReference type="Proteomes" id="UP000761534"/>
    </source>
</evidence>
<name>A0A642V2D2_9ASCO</name>
<reference evidence="3" key="1">
    <citation type="journal article" date="2019" name="G3 (Bethesda)">
        <title>Genome Assemblies of Two Rare Opportunistic Yeast Pathogens: Diutina rugosa (syn. Candida rugosa) and Trichomonascus ciferrii (syn. Candida ciferrii).</title>
        <authorList>
            <person name="Mixao V."/>
            <person name="Saus E."/>
            <person name="Hansen A.P."/>
            <person name="Lass-Florl C."/>
            <person name="Gabaldon T."/>
        </authorList>
    </citation>
    <scope>NUCLEOTIDE SEQUENCE</scope>
    <source>
        <strain evidence="3">CBS 4856</strain>
    </source>
</reference>
<dbReference type="AlphaFoldDB" id="A0A642V2D2"/>
<evidence type="ECO:0008006" key="5">
    <source>
        <dbReference type="Google" id="ProtNLM"/>
    </source>
</evidence>
<keyword evidence="2" id="KW-0732">Signal</keyword>
<comment type="caution">
    <text evidence="3">The sequence shown here is derived from an EMBL/GenBank/DDBJ whole genome shotgun (WGS) entry which is preliminary data.</text>
</comment>
<feature type="region of interest" description="Disordered" evidence="1">
    <location>
        <begin position="47"/>
        <end position="77"/>
    </location>
</feature>
<sequence length="77" mass="8528">MMTRVELIILMLYNVLMGSGINRARLPPENISPQWLLLFPEKEAKSTSSASQKSLGYPWPDPRGMFSGGVPPENIAP</sequence>
<protein>
    <recommendedName>
        <fullName evidence="5">Secreted protein</fullName>
    </recommendedName>
</protein>
<evidence type="ECO:0000256" key="2">
    <source>
        <dbReference type="SAM" id="SignalP"/>
    </source>
</evidence>
<gene>
    <name evidence="3" type="ORF">TRICI_003726</name>
</gene>
<proteinExistence type="predicted"/>
<evidence type="ECO:0000313" key="3">
    <source>
        <dbReference type="EMBL" id="KAA8911711.1"/>
    </source>
</evidence>
<feature type="signal peptide" evidence="2">
    <location>
        <begin position="1"/>
        <end position="18"/>
    </location>
</feature>
<dbReference type="EMBL" id="SWFS01000274">
    <property type="protein sequence ID" value="KAA8911711.1"/>
    <property type="molecule type" value="Genomic_DNA"/>
</dbReference>
<dbReference type="Proteomes" id="UP000761534">
    <property type="component" value="Unassembled WGS sequence"/>
</dbReference>
<accession>A0A642V2D2</accession>
<feature type="chain" id="PRO_5024835899" description="Secreted protein" evidence="2">
    <location>
        <begin position="19"/>
        <end position="77"/>
    </location>
</feature>
<evidence type="ECO:0000256" key="1">
    <source>
        <dbReference type="SAM" id="MobiDB-lite"/>
    </source>
</evidence>
<keyword evidence="4" id="KW-1185">Reference proteome</keyword>